<protein>
    <recommendedName>
        <fullName evidence="4">Chemotaxis protein CheZ</fullName>
    </recommendedName>
</protein>
<evidence type="ECO:0000313" key="3">
    <source>
        <dbReference type="Proteomes" id="UP000094172"/>
    </source>
</evidence>
<evidence type="ECO:0008006" key="4">
    <source>
        <dbReference type="Google" id="ProtNLM"/>
    </source>
</evidence>
<sequence>MLNRATGAAQALSRSDPQSGSAEHAEYAALETTLRGSELGRRFLADYARQHPTPEVKLLLDALVRLESASAAPERTRQSHGLVSELVAMSETIGEMRREIGELQRVDIPVSDPIAAPCAFEQIVEASARATSDVLEALEEIQSVSWALREQGVALDCCDRLDERAADIYTACARREISGQQTADAVNLLRDVERRIDALIEDWSDHETKNLLDAAKALDVSGAFETAPQQTRAGAATVDESEPARDEQPHAGPEPASEPTPRRTNRLVPEEVLPAPANDAAPVDEPALVKLPASTSLPVPTGAAAPALLSDGPRPFERPEPLTLEALVAAQRAALFG</sequence>
<evidence type="ECO:0000256" key="1">
    <source>
        <dbReference type="SAM" id="MobiDB-lite"/>
    </source>
</evidence>
<proteinExistence type="predicted"/>
<feature type="compositionally biased region" description="Polar residues" evidence="1">
    <location>
        <begin position="12"/>
        <end position="21"/>
    </location>
</feature>
<dbReference type="RefSeq" id="WP_069445235.1">
    <property type="nucleotide sequence ID" value="NZ_LPWE01000013.1"/>
</dbReference>
<keyword evidence="3" id="KW-1185">Reference proteome</keyword>
<dbReference type="SUPFAM" id="SSF75708">
    <property type="entry name" value="Chemotaxis phosphatase CheZ"/>
    <property type="match status" value="1"/>
</dbReference>
<organism evidence="2 3">
    <name type="scientific">Methyloceanibacter stevinii</name>
    <dbReference type="NCBI Taxonomy" id="1774970"/>
    <lineage>
        <taxon>Bacteria</taxon>
        <taxon>Pseudomonadati</taxon>
        <taxon>Pseudomonadota</taxon>
        <taxon>Alphaproteobacteria</taxon>
        <taxon>Hyphomicrobiales</taxon>
        <taxon>Hyphomicrobiaceae</taxon>
        <taxon>Methyloceanibacter</taxon>
    </lineage>
</organism>
<feature type="region of interest" description="Disordered" evidence="1">
    <location>
        <begin position="1"/>
        <end position="25"/>
    </location>
</feature>
<evidence type="ECO:0000313" key="2">
    <source>
        <dbReference type="EMBL" id="ODR93879.1"/>
    </source>
</evidence>
<dbReference type="STRING" id="1774970.AUC70_09675"/>
<comment type="caution">
    <text evidence="2">The sequence shown here is derived from an EMBL/GenBank/DDBJ whole genome shotgun (WGS) entry which is preliminary data.</text>
</comment>
<name>A0A1E3VK26_9HYPH</name>
<dbReference type="Proteomes" id="UP000094172">
    <property type="component" value="Unassembled WGS sequence"/>
</dbReference>
<accession>A0A1E3VK26</accession>
<feature type="region of interest" description="Disordered" evidence="1">
    <location>
        <begin position="225"/>
        <end position="264"/>
    </location>
</feature>
<dbReference type="AlphaFoldDB" id="A0A1E3VK26"/>
<dbReference type="EMBL" id="LPWE01000013">
    <property type="protein sequence ID" value="ODR93879.1"/>
    <property type="molecule type" value="Genomic_DNA"/>
</dbReference>
<reference evidence="2 3" key="1">
    <citation type="journal article" date="2016" name="Environ. Microbiol.">
        <title>New Methyloceanibacter diversity from North Sea sediments includes methanotroph containing solely the soluble methane monooxygenase.</title>
        <authorList>
            <person name="Vekeman B."/>
            <person name="Kerckhof F.M."/>
            <person name="Cremers G."/>
            <person name="de Vos P."/>
            <person name="Vandamme P."/>
            <person name="Boon N."/>
            <person name="Op den Camp H.J."/>
            <person name="Heylen K."/>
        </authorList>
    </citation>
    <scope>NUCLEOTIDE SEQUENCE [LARGE SCALE GENOMIC DNA]</scope>
    <source>
        <strain evidence="2 3">R-67176</strain>
    </source>
</reference>
<gene>
    <name evidence="2" type="ORF">AUC70_09675</name>
</gene>